<dbReference type="OrthoDB" id="6235521at2759"/>
<dbReference type="InterPro" id="IPR050745">
    <property type="entry name" value="Multifunctional_regulatory"/>
</dbReference>
<sequence length="393" mass="43456">MVKPLYTLALNNIRLRRSLIMECVKLESRKDPMQDKVLKVLIDKKEVDINATDQYGDNALICTVRNNEIKCVKLLLDYGADVNAVNNYGQTALMYAASVNDSVECVNLLIAYGADIDARDNDGTTALILAKSECMCLLVDKGADVNASNKIGLTALMRAVTFSNTAPMEALLDNGADVNASINAGPNTLYNPVSQYNADSILLLNYGINALFLAVGNDKPDSVRLLIKKGADVNVCGPDNETVLMRSVCSPDLACLKLLLANGADVNRVDNEGKNAMSIAFEYFEFGMETYRDVCILALYGTPFDAEQLLAFKKLTCKGEYSKLGVMLEDYKQLDLQQQVRLRVYQYTTRVCRKTYSGTIDTLIKGGELPERFRSFMLFEDDIEDILDVNRVG</sequence>
<dbReference type="Gene3D" id="1.25.40.20">
    <property type="entry name" value="Ankyrin repeat-containing domain"/>
    <property type="match status" value="3"/>
</dbReference>
<dbReference type="Proteomes" id="UP000749559">
    <property type="component" value="Unassembled WGS sequence"/>
</dbReference>
<evidence type="ECO:0000256" key="2">
    <source>
        <dbReference type="ARBA" id="ARBA00023043"/>
    </source>
</evidence>
<comment type="caution">
    <text evidence="3">The sequence shown here is derived from an EMBL/GenBank/DDBJ whole genome shotgun (WGS) entry which is preliminary data.</text>
</comment>
<accession>A0A8J1TDK6</accession>
<keyword evidence="4" id="KW-1185">Reference proteome</keyword>
<evidence type="ECO:0000256" key="1">
    <source>
        <dbReference type="ARBA" id="ARBA00022737"/>
    </source>
</evidence>
<dbReference type="SMART" id="SM00248">
    <property type="entry name" value="ANK"/>
    <property type="match status" value="7"/>
</dbReference>
<dbReference type="SUPFAM" id="SSF48403">
    <property type="entry name" value="Ankyrin repeat"/>
    <property type="match status" value="1"/>
</dbReference>
<dbReference type="InterPro" id="IPR036770">
    <property type="entry name" value="Ankyrin_rpt-contain_sf"/>
</dbReference>
<reference evidence="3" key="1">
    <citation type="submission" date="2022-03" db="EMBL/GenBank/DDBJ databases">
        <authorList>
            <person name="Martin C."/>
        </authorList>
    </citation>
    <scope>NUCLEOTIDE SEQUENCE</scope>
</reference>
<keyword evidence="1" id="KW-0677">Repeat</keyword>
<dbReference type="Pfam" id="PF12796">
    <property type="entry name" value="Ank_2"/>
    <property type="match status" value="2"/>
</dbReference>
<dbReference type="EMBL" id="CAIIXF020000011">
    <property type="protein sequence ID" value="CAH1798920.1"/>
    <property type="molecule type" value="Genomic_DNA"/>
</dbReference>
<dbReference type="PROSITE" id="PS50297">
    <property type="entry name" value="ANK_REP_REGION"/>
    <property type="match status" value="4"/>
</dbReference>
<dbReference type="PANTHER" id="PTHR24189">
    <property type="entry name" value="MYOTROPHIN"/>
    <property type="match status" value="1"/>
</dbReference>
<dbReference type="InterPro" id="IPR002110">
    <property type="entry name" value="Ankyrin_rpt"/>
</dbReference>
<gene>
    <name evidence="3" type="ORF">OFUS_LOCUS22993</name>
</gene>
<dbReference type="Pfam" id="PF00023">
    <property type="entry name" value="Ank"/>
    <property type="match status" value="2"/>
</dbReference>
<evidence type="ECO:0000313" key="4">
    <source>
        <dbReference type="Proteomes" id="UP000749559"/>
    </source>
</evidence>
<evidence type="ECO:0000313" key="3">
    <source>
        <dbReference type="EMBL" id="CAH1798920.1"/>
    </source>
</evidence>
<keyword evidence="2" id="KW-0040">ANK repeat</keyword>
<dbReference type="PANTHER" id="PTHR24189:SF50">
    <property type="entry name" value="ANKYRIN REPEAT AND SOCS BOX PROTEIN 2"/>
    <property type="match status" value="1"/>
</dbReference>
<protein>
    <submittedName>
        <fullName evidence="3">Uncharacterized protein</fullName>
    </submittedName>
</protein>
<dbReference type="AlphaFoldDB" id="A0A8J1TDK6"/>
<proteinExistence type="predicted"/>
<name>A0A8J1TDK6_OWEFU</name>
<organism evidence="3 4">
    <name type="scientific">Owenia fusiformis</name>
    <name type="common">Polychaete worm</name>
    <dbReference type="NCBI Taxonomy" id="6347"/>
    <lineage>
        <taxon>Eukaryota</taxon>
        <taxon>Metazoa</taxon>
        <taxon>Spiralia</taxon>
        <taxon>Lophotrochozoa</taxon>
        <taxon>Annelida</taxon>
        <taxon>Polychaeta</taxon>
        <taxon>Sedentaria</taxon>
        <taxon>Canalipalpata</taxon>
        <taxon>Sabellida</taxon>
        <taxon>Oweniida</taxon>
        <taxon>Oweniidae</taxon>
        <taxon>Owenia</taxon>
    </lineage>
</organism>
<dbReference type="PROSITE" id="PS50088">
    <property type="entry name" value="ANK_REPEAT"/>
    <property type="match status" value="5"/>
</dbReference>